<gene>
    <name evidence="1" type="ORF">LCGC14_0264550</name>
</gene>
<dbReference type="AlphaFoldDB" id="A0A0F9X5Q9"/>
<comment type="caution">
    <text evidence="1">The sequence shown here is derived from an EMBL/GenBank/DDBJ whole genome shotgun (WGS) entry which is preliminary data.</text>
</comment>
<reference evidence="1" key="1">
    <citation type="journal article" date="2015" name="Nature">
        <title>Complex archaea that bridge the gap between prokaryotes and eukaryotes.</title>
        <authorList>
            <person name="Spang A."/>
            <person name="Saw J.H."/>
            <person name="Jorgensen S.L."/>
            <person name="Zaremba-Niedzwiedzka K."/>
            <person name="Martijn J."/>
            <person name="Lind A.E."/>
            <person name="van Eijk R."/>
            <person name="Schleper C."/>
            <person name="Guy L."/>
            <person name="Ettema T.J."/>
        </authorList>
    </citation>
    <scope>NUCLEOTIDE SEQUENCE</scope>
</reference>
<protein>
    <submittedName>
        <fullName evidence="1">Uncharacterized protein</fullName>
    </submittedName>
</protein>
<proteinExistence type="predicted"/>
<accession>A0A0F9X5Q9</accession>
<dbReference type="EMBL" id="LAZR01000143">
    <property type="protein sequence ID" value="KKN86893.1"/>
    <property type="molecule type" value="Genomic_DNA"/>
</dbReference>
<name>A0A0F9X5Q9_9ZZZZ</name>
<sequence length="147" mass="16736">MNETYPITLDNLEAIYLSDQLSMHTNTVPLGDREVIHPWLQLKIGSALLYTKDHVTQNYEVEFTEKELWALVEYAKSSVQMGSTKVGTNLADKFYRTLIGIYVVEAKAKGLKLYNGRELENTKLYTQLTDLVNGIEDDDGNRQSNES</sequence>
<evidence type="ECO:0000313" key="1">
    <source>
        <dbReference type="EMBL" id="KKN86893.1"/>
    </source>
</evidence>
<organism evidence="1">
    <name type="scientific">marine sediment metagenome</name>
    <dbReference type="NCBI Taxonomy" id="412755"/>
    <lineage>
        <taxon>unclassified sequences</taxon>
        <taxon>metagenomes</taxon>
        <taxon>ecological metagenomes</taxon>
    </lineage>
</organism>